<dbReference type="Pfam" id="PF07593">
    <property type="entry name" value="UnbV_ASPIC"/>
    <property type="match status" value="1"/>
</dbReference>
<dbReference type="PROSITE" id="PS50293">
    <property type="entry name" value="TPR_REGION"/>
    <property type="match status" value="1"/>
</dbReference>
<dbReference type="InterPro" id="IPR019734">
    <property type="entry name" value="TPR_rpt"/>
</dbReference>
<dbReference type="InterPro" id="IPR013517">
    <property type="entry name" value="FG-GAP"/>
</dbReference>
<dbReference type="EMBL" id="JABTCF010000004">
    <property type="protein sequence ID" value="MBD0777907.1"/>
    <property type="molecule type" value="Genomic_DNA"/>
</dbReference>
<dbReference type="PROSITE" id="PS50005">
    <property type="entry name" value="TPR"/>
    <property type="match status" value="1"/>
</dbReference>
<dbReference type="SUPFAM" id="SSF48452">
    <property type="entry name" value="TPR-like"/>
    <property type="match status" value="1"/>
</dbReference>
<feature type="signal peptide" evidence="3">
    <location>
        <begin position="1"/>
        <end position="19"/>
    </location>
</feature>
<gene>
    <name evidence="5" type="ORF">HPE56_08880</name>
</gene>
<organism evidence="5 6">
    <name type="scientific">Maribacter aquimaris</name>
    <dbReference type="NCBI Taxonomy" id="2737171"/>
    <lineage>
        <taxon>Bacteria</taxon>
        <taxon>Pseudomonadati</taxon>
        <taxon>Bacteroidota</taxon>
        <taxon>Flavobacteriia</taxon>
        <taxon>Flavobacteriales</taxon>
        <taxon>Flavobacteriaceae</taxon>
        <taxon>Maribacter</taxon>
    </lineage>
</organism>
<dbReference type="Pfam" id="PF13517">
    <property type="entry name" value="FG-GAP_3"/>
    <property type="match status" value="3"/>
</dbReference>
<feature type="repeat" description="TPR" evidence="2">
    <location>
        <begin position="69"/>
        <end position="102"/>
    </location>
</feature>
<evidence type="ECO:0000256" key="1">
    <source>
        <dbReference type="ARBA" id="ARBA00022729"/>
    </source>
</evidence>
<evidence type="ECO:0000259" key="4">
    <source>
        <dbReference type="Pfam" id="PF07593"/>
    </source>
</evidence>
<dbReference type="PANTHER" id="PTHR16026">
    <property type="entry name" value="CARTILAGE ACIDIC PROTEIN 1"/>
    <property type="match status" value="1"/>
</dbReference>
<reference evidence="5" key="1">
    <citation type="submission" date="2020-05" db="EMBL/GenBank/DDBJ databases">
        <title>The draft genome sequence of Maribacter sp. ANRC-HE7.</title>
        <authorList>
            <person name="Mu L."/>
        </authorList>
    </citation>
    <scope>NUCLEOTIDE SEQUENCE</scope>
    <source>
        <strain evidence="5">ANRC-HE7</strain>
    </source>
</reference>
<dbReference type="InterPro" id="IPR011990">
    <property type="entry name" value="TPR-like_helical_dom_sf"/>
</dbReference>
<evidence type="ECO:0000313" key="6">
    <source>
        <dbReference type="Proteomes" id="UP001166021"/>
    </source>
</evidence>
<proteinExistence type="predicted"/>
<dbReference type="InterPro" id="IPR028994">
    <property type="entry name" value="Integrin_alpha_N"/>
</dbReference>
<keyword evidence="6" id="KW-1185">Reference proteome</keyword>
<name>A0ABR7V083_9FLAO</name>
<accession>A0ABR7V083</accession>
<dbReference type="PANTHER" id="PTHR16026:SF0">
    <property type="entry name" value="CARTILAGE ACIDIC PROTEIN 1"/>
    <property type="match status" value="1"/>
</dbReference>
<dbReference type="PROSITE" id="PS00018">
    <property type="entry name" value="EF_HAND_1"/>
    <property type="match status" value="1"/>
</dbReference>
<feature type="chain" id="PRO_5046697330" evidence="3">
    <location>
        <begin position="20"/>
        <end position="1188"/>
    </location>
</feature>
<keyword evidence="2" id="KW-0802">TPR repeat</keyword>
<dbReference type="RefSeq" id="WP_188243412.1">
    <property type="nucleotide sequence ID" value="NZ_JABTCF010000004.1"/>
</dbReference>
<comment type="caution">
    <text evidence="5">The sequence shown here is derived from an EMBL/GenBank/DDBJ whole genome shotgun (WGS) entry which is preliminary data.</text>
</comment>
<dbReference type="Proteomes" id="UP001166021">
    <property type="component" value="Unassembled WGS sequence"/>
</dbReference>
<evidence type="ECO:0000313" key="5">
    <source>
        <dbReference type="EMBL" id="MBD0777907.1"/>
    </source>
</evidence>
<dbReference type="PROSITE" id="PS51257">
    <property type="entry name" value="PROKAR_LIPOPROTEIN"/>
    <property type="match status" value="1"/>
</dbReference>
<protein>
    <submittedName>
        <fullName evidence="5">VCBS repeat-containing protein</fullName>
    </submittedName>
</protein>
<evidence type="ECO:0000256" key="3">
    <source>
        <dbReference type="SAM" id="SignalP"/>
    </source>
</evidence>
<dbReference type="InterPro" id="IPR011519">
    <property type="entry name" value="UnbV_ASPIC"/>
</dbReference>
<dbReference type="Gene3D" id="1.25.40.10">
    <property type="entry name" value="Tetratricopeptide repeat domain"/>
    <property type="match status" value="1"/>
</dbReference>
<evidence type="ECO:0000256" key="2">
    <source>
        <dbReference type="PROSITE-ProRule" id="PRU00339"/>
    </source>
</evidence>
<feature type="domain" description="ASPIC/UnbV" evidence="4">
    <location>
        <begin position="689"/>
        <end position="746"/>
    </location>
</feature>
<dbReference type="Pfam" id="PF13181">
    <property type="entry name" value="TPR_8"/>
    <property type="match status" value="1"/>
</dbReference>
<keyword evidence="1 3" id="KW-0732">Signal</keyword>
<dbReference type="InterPro" id="IPR018247">
    <property type="entry name" value="EF_Hand_1_Ca_BS"/>
</dbReference>
<dbReference type="InterPro" id="IPR027039">
    <property type="entry name" value="Crtac1"/>
</dbReference>
<dbReference type="SUPFAM" id="SSF69318">
    <property type="entry name" value="Integrin alpha N-terminal domain"/>
    <property type="match status" value="1"/>
</dbReference>
<sequence length="1188" mass="132988">MKSTYFFLFLSLLSMTTFVGCKESAEEKKQKAIELISTQTMGLAFLEAFKLEEAETTFLKYIELAPDKKMGYANLGLVYLRMGKYDEAKEQLAKAIDIDGKDADINLILATVYQMDDDKDKAIAVLTNSLGFAPDHAKTLYMLSELYATSPDTETRKTREKYVLQLAEKVPDNIVPALELTELFIRGGESDKAIAQLENIQKQFPEFPKEAVDYFSDTIELLRASDTEKALTSFTIFHNYLKVTFPYQSGIKDLKGTRGSVIGFPLVTYDLKHSPLTDDTESTLDLIKFTDVTGDVGLDAVPIYDLDGGIESRNPTHVSIADYDLDGDIDMYVGSYDPADSSYKHFLFNNDLNWFWDLSKDVGINHSGIESSAAFADYDNDGFLDLYVVRPEGDKLYRNAGNGKYEDVTTEAAIGERTGGTKVLFFDMDHDGDLDFFELSASTNLVYRNNGDGTFKEQAGPMGLAGADIQSNDAAFGDFDDDGDLDLFVANEKANNNLYSNQRQGVFKDILENSAFKNDKGSTSVAVGDWNNDGFLDLFTAGDHEESNRLYINQRDAVFEPVRDAEKMFKALKGIAVLDSQFFDFDNDGLLDLVVSGKPNQKNDQGLFLYHNEGEGKFTDVTHLLPERPKSARQISLFDFEGDGDLDLVLSGLHGGVFLLRNDGGNLNHYVNVKLVGLRTGSAKNNYFGIGAKVEMRAGNLYQTKVVNDPNIYFGLGNRTKADIIRITWTNGVPQNILLPESDQSLIETQTLKGSCPFLYTWNGDEFVFVKDITWRSALGMPLGIMGGTARYSFADASDDYIKIPGEMLQEKDGAYIVQMTSELWETIYMDKMQLVAIDHPASVDVYVPEQFSPPPFPGLDMIKVNEKYFPISAKDGDGNDLLSLIKEKDDRYIANFMPDKYQGVTEMHDLILDPGANIPTDNLWLVLNGWIFPTDASINVALSQSDELVVKSPSIQVINQKGEWETVIPNLGFPMGKDKNVIADLSGKFLSKDRRIRIQTNMEIYWDQIFFAQNNPLSESNTTILNPTEADLHYRGFSESYRKGGRYGPHWFDYGSVDTSTKWRDLIGNYTRYGDVLPLLTASDNAYIISNAGDETTIKFNANELPELKDGWTRDFLIHSVGWVKDGDLNTAHGNTVLPLPYHGMGSYPPSEKDIYPNTPELQKYHATYNTRTVTNEGYRNSLKTDK</sequence>
<dbReference type="SMART" id="SM00028">
    <property type="entry name" value="TPR"/>
    <property type="match status" value="3"/>
</dbReference>
<dbReference type="Gene3D" id="2.130.10.130">
    <property type="entry name" value="Integrin alpha, N-terminal"/>
    <property type="match status" value="2"/>
</dbReference>